<dbReference type="InterPro" id="IPR001810">
    <property type="entry name" value="F-box_dom"/>
</dbReference>
<evidence type="ECO:0000313" key="3">
    <source>
        <dbReference type="Proteomes" id="UP001497453"/>
    </source>
</evidence>
<protein>
    <recommendedName>
        <fullName evidence="1">F-box domain-containing protein</fullName>
    </recommendedName>
</protein>
<reference evidence="3" key="1">
    <citation type="submission" date="2024-04" db="EMBL/GenBank/DDBJ databases">
        <authorList>
            <person name="Shaw F."/>
            <person name="Minotto A."/>
        </authorList>
    </citation>
    <scope>NUCLEOTIDE SEQUENCE [LARGE SCALE GENOMIC DNA]</scope>
</reference>
<name>A0ABP1D6T7_9APHY</name>
<dbReference type="EMBL" id="OZ037946">
    <property type="protein sequence ID" value="CAL1703570.1"/>
    <property type="molecule type" value="Genomic_DNA"/>
</dbReference>
<evidence type="ECO:0000313" key="2">
    <source>
        <dbReference type="EMBL" id="CAL1703570.1"/>
    </source>
</evidence>
<dbReference type="Pfam" id="PF12937">
    <property type="entry name" value="F-box-like"/>
    <property type="match status" value="1"/>
</dbReference>
<feature type="domain" description="F-box" evidence="1">
    <location>
        <begin position="1"/>
        <end position="48"/>
    </location>
</feature>
<dbReference type="Proteomes" id="UP001497453">
    <property type="component" value="Chromosome 3"/>
</dbReference>
<dbReference type="InterPro" id="IPR036047">
    <property type="entry name" value="F-box-like_dom_sf"/>
</dbReference>
<dbReference type="SMART" id="SM00256">
    <property type="entry name" value="FBOX"/>
    <property type="match status" value="1"/>
</dbReference>
<accession>A0ABP1D6T7</accession>
<sequence length="511" mass="57242">MSLRVLPAELICSILDELPVRELVGVMQVCRLFRDTIKSSTGLMYKIELMLATMEDVSLNITNKAAKRELLQRYRKAWSASPWKASSRKVVRLMDGPLWELCGGIFVQSTGRRELTFTQLPSQIRGMTEREWKVKVPFDIADFCIDPSLNLIAAIEDKNGHGRLHLLTMFSGEKHICAEKSVVKLPLPPVGNTSYNIRISGELVAILTRTWSFGSTQWVTKFVVFHWTLAKQKLSKTELGDDLNLFSFAFLDGRHIAVAHGDRTIPQGELVAALTIIDISSRIREDQRVARKVTLYFPSFKSGWSLENIEVACDPAPCYSASPMFNPPFQVARLERIVSVKLFSVDPQWESEDAQQVLVPAHTLISLVRSGESTSNGGVPWHEWGPRKTRMLRAAALPNLAWCYPVYGTKCVGREQGKVVIYDFNQLAVRFAAGSPPDSQSGEIILHSDTEEPEMFAGTITTSLPYRKFTSEVPIKRDDSVMINEDSIVVVKVCDLRCLSTTSIESSMNAL</sequence>
<keyword evidence="3" id="KW-1185">Reference proteome</keyword>
<evidence type="ECO:0000259" key="1">
    <source>
        <dbReference type="PROSITE" id="PS50181"/>
    </source>
</evidence>
<dbReference type="Gene3D" id="1.20.1280.50">
    <property type="match status" value="1"/>
</dbReference>
<organism evidence="2 3">
    <name type="scientific">Somion occarium</name>
    <dbReference type="NCBI Taxonomy" id="3059160"/>
    <lineage>
        <taxon>Eukaryota</taxon>
        <taxon>Fungi</taxon>
        <taxon>Dikarya</taxon>
        <taxon>Basidiomycota</taxon>
        <taxon>Agaricomycotina</taxon>
        <taxon>Agaricomycetes</taxon>
        <taxon>Polyporales</taxon>
        <taxon>Cerrenaceae</taxon>
        <taxon>Somion</taxon>
    </lineage>
</organism>
<dbReference type="PROSITE" id="PS50181">
    <property type="entry name" value="FBOX"/>
    <property type="match status" value="1"/>
</dbReference>
<proteinExistence type="predicted"/>
<dbReference type="SUPFAM" id="SSF81383">
    <property type="entry name" value="F-box domain"/>
    <property type="match status" value="1"/>
</dbReference>
<gene>
    <name evidence="2" type="ORF">GFSPODELE1_LOCUS4637</name>
</gene>